<reference evidence="1" key="1">
    <citation type="submission" date="2013-04" db="EMBL/GenBank/DDBJ databases">
        <title>Comparative Genomics of Relapsing Fever Spirochetes.</title>
        <authorList>
            <person name="Schwan T.G."/>
            <person name="Raffel S.J."/>
            <person name="Porcella S.F."/>
            <person name="Martens C.A."/>
            <person name="Bruno D.P."/>
            <person name="Ricklefs S.M."/>
            <person name="Barbian K.B."/>
        </authorList>
    </citation>
    <scope>NUCLEOTIDE SEQUENCE</scope>
    <source>
        <strain evidence="1">Co53</strain>
        <plasmid evidence="1">unnamed</plasmid>
    </source>
</reference>
<evidence type="ECO:0000313" key="1">
    <source>
        <dbReference type="EMBL" id="AHH11781.1"/>
    </source>
</evidence>
<keyword evidence="1" id="KW-0614">Plasmid</keyword>
<protein>
    <submittedName>
        <fullName evidence="1">Putative cytosolic protein</fullName>
    </submittedName>
</protein>
<sequence length="43" mass="5455">MRYLDKIKENTNKKRYENSMLKTKKWLHDLKIEKNFLHKETNF</sequence>
<dbReference type="EMBL" id="CP005772">
    <property type="protein sequence ID" value="AHH11781.1"/>
    <property type="molecule type" value="Genomic_DNA"/>
</dbReference>
<proteinExistence type="predicted"/>
<dbReference type="HOGENOM" id="CLU_3230470_0_0_12"/>
<dbReference type="AlphaFoldDB" id="W5T387"/>
<gene>
    <name evidence="1" type="ORF">BCO_0127503</name>
</gene>
<geneLocation type="plasmid" evidence="1">
    <name>unnamed</name>
</geneLocation>
<organism evidence="1">
    <name type="scientific">Borrelia coriaceae ATCC 43381</name>
    <dbReference type="NCBI Taxonomy" id="1408429"/>
    <lineage>
        <taxon>Bacteria</taxon>
        <taxon>Pseudomonadati</taxon>
        <taxon>Spirochaetota</taxon>
        <taxon>Spirochaetia</taxon>
        <taxon>Spirochaetales</taxon>
        <taxon>Borreliaceae</taxon>
        <taxon>Borrelia</taxon>
    </lineage>
</organism>
<accession>W5T387</accession>
<name>W5T387_9SPIR</name>